<feature type="transmembrane region" description="Helical" evidence="2">
    <location>
        <begin position="6"/>
        <end position="26"/>
    </location>
</feature>
<feature type="region of interest" description="Disordered" evidence="1">
    <location>
        <begin position="47"/>
        <end position="82"/>
    </location>
</feature>
<sequence length="82" mass="8834">MTPLITAGTWTLIVALLMLAFGLVAYRSIRKQMRNIDVPFQADANEGRIMGGGRRGRETVSPTRGGSSDRAADAAEVEDLRG</sequence>
<evidence type="ECO:0000256" key="1">
    <source>
        <dbReference type="SAM" id="MobiDB-lite"/>
    </source>
</evidence>
<feature type="compositionally biased region" description="Basic and acidic residues" evidence="1">
    <location>
        <begin position="70"/>
        <end position="82"/>
    </location>
</feature>
<evidence type="ECO:0000313" key="3">
    <source>
        <dbReference type="EMBL" id="MFC6396905.1"/>
    </source>
</evidence>
<comment type="caution">
    <text evidence="3">The sequence shown here is derived from an EMBL/GenBank/DDBJ whole genome shotgun (WGS) entry which is preliminary data.</text>
</comment>
<name>A0ABW1X0L9_9ACTN</name>
<evidence type="ECO:0000256" key="2">
    <source>
        <dbReference type="SAM" id="Phobius"/>
    </source>
</evidence>
<proteinExistence type="predicted"/>
<evidence type="ECO:0000313" key="4">
    <source>
        <dbReference type="Proteomes" id="UP001596266"/>
    </source>
</evidence>
<keyword evidence="4" id="KW-1185">Reference proteome</keyword>
<accession>A0ABW1X0L9</accession>
<protein>
    <submittedName>
        <fullName evidence="3">Uncharacterized protein</fullName>
    </submittedName>
</protein>
<organism evidence="3 4">
    <name type="scientific">Luteococcus sanguinis</name>
    <dbReference type="NCBI Taxonomy" id="174038"/>
    <lineage>
        <taxon>Bacteria</taxon>
        <taxon>Bacillati</taxon>
        <taxon>Actinomycetota</taxon>
        <taxon>Actinomycetes</taxon>
        <taxon>Propionibacteriales</taxon>
        <taxon>Propionibacteriaceae</taxon>
        <taxon>Luteococcus</taxon>
    </lineage>
</organism>
<keyword evidence="2" id="KW-0472">Membrane</keyword>
<keyword evidence="2" id="KW-0812">Transmembrane</keyword>
<reference evidence="4" key="1">
    <citation type="journal article" date="2019" name="Int. J. Syst. Evol. Microbiol.">
        <title>The Global Catalogue of Microorganisms (GCM) 10K type strain sequencing project: providing services to taxonomists for standard genome sequencing and annotation.</title>
        <authorList>
            <consortium name="The Broad Institute Genomics Platform"/>
            <consortium name="The Broad Institute Genome Sequencing Center for Infectious Disease"/>
            <person name="Wu L."/>
            <person name="Ma J."/>
        </authorList>
    </citation>
    <scope>NUCLEOTIDE SEQUENCE [LARGE SCALE GENOMIC DNA]</scope>
    <source>
        <strain evidence="4">CGMCC 1.15277</strain>
    </source>
</reference>
<dbReference type="Proteomes" id="UP001596266">
    <property type="component" value="Unassembled WGS sequence"/>
</dbReference>
<dbReference type="RefSeq" id="WP_343884096.1">
    <property type="nucleotide sequence ID" value="NZ_BAAAKI010000001.1"/>
</dbReference>
<keyword evidence="2" id="KW-1133">Transmembrane helix</keyword>
<dbReference type="EMBL" id="JBHSUA010000015">
    <property type="protein sequence ID" value="MFC6396905.1"/>
    <property type="molecule type" value="Genomic_DNA"/>
</dbReference>
<gene>
    <name evidence="3" type="ORF">ACFP57_07900</name>
</gene>